<reference evidence="9" key="1">
    <citation type="journal article" date="2020" name="G3 (Bethesda)">
        <title>High-Quality Assemblies for Three Invasive Social Wasps from the &lt;i&gt;Vespula&lt;/i&gt; Genus.</title>
        <authorList>
            <person name="Harrop T.W.R."/>
            <person name="Guhlin J."/>
            <person name="McLaughlin G.M."/>
            <person name="Permina E."/>
            <person name="Stockwell P."/>
            <person name="Gilligan J."/>
            <person name="Le Lec M.F."/>
            <person name="Gruber M.A.M."/>
            <person name="Quinn O."/>
            <person name="Lovegrove M."/>
            <person name="Duncan E.J."/>
            <person name="Remnant E.J."/>
            <person name="Van Eeckhoven J."/>
            <person name="Graham B."/>
            <person name="Knapp R.A."/>
            <person name="Langford K.W."/>
            <person name="Kronenberg Z."/>
            <person name="Press M.O."/>
            <person name="Eacker S.M."/>
            <person name="Wilson-Rankin E.E."/>
            <person name="Purcell J."/>
            <person name="Lester P.J."/>
            <person name="Dearden P.K."/>
        </authorList>
    </citation>
    <scope>NUCLEOTIDE SEQUENCE</scope>
    <source>
        <strain evidence="9">Volc-1</strain>
    </source>
</reference>
<evidence type="ECO:0000256" key="4">
    <source>
        <dbReference type="ARBA" id="ARBA00022895"/>
    </source>
</evidence>
<feature type="compositionally biased region" description="Acidic residues" evidence="7">
    <location>
        <begin position="1152"/>
        <end position="1161"/>
    </location>
</feature>
<gene>
    <name evidence="9" type="ORF">H0235_010182</name>
</gene>
<keyword evidence="6" id="KW-0131">Cell cycle</keyword>
<dbReference type="Pfam" id="PF12231">
    <property type="entry name" value="Rif1_N"/>
    <property type="match status" value="1"/>
</dbReference>
<name>A0A834U7H2_VESPE</name>
<protein>
    <recommendedName>
        <fullName evidence="8">Telomere-associated protein Rif1 N-terminal domain-containing protein</fullName>
    </recommendedName>
</protein>
<feature type="region of interest" description="Disordered" evidence="7">
    <location>
        <begin position="1962"/>
        <end position="2011"/>
    </location>
</feature>
<feature type="compositionally biased region" description="Polar residues" evidence="7">
    <location>
        <begin position="1109"/>
        <end position="1120"/>
    </location>
</feature>
<evidence type="ECO:0000313" key="9">
    <source>
        <dbReference type="EMBL" id="KAF7419885.1"/>
    </source>
</evidence>
<feature type="compositionally biased region" description="Basic and acidic residues" evidence="7">
    <location>
        <begin position="1992"/>
        <end position="2008"/>
    </location>
</feature>
<keyword evidence="5" id="KW-0539">Nucleus</keyword>
<proteinExistence type="predicted"/>
<evidence type="ECO:0000256" key="1">
    <source>
        <dbReference type="ARBA" id="ARBA00004123"/>
    </source>
</evidence>
<comment type="subcellular location">
    <subcellularLocation>
        <location evidence="2">Chromosome</location>
        <location evidence="2">Telomere</location>
    </subcellularLocation>
    <subcellularLocation>
        <location evidence="1">Nucleus</location>
    </subcellularLocation>
</comment>
<dbReference type="EMBL" id="JACSDY010000009">
    <property type="protein sequence ID" value="KAF7419885.1"/>
    <property type="molecule type" value="Genomic_DNA"/>
</dbReference>
<keyword evidence="3" id="KW-0158">Chromosome</keyword>
<feature type="compositionally biased region" description="Basic and acidic residues" evidence="7">
    <location>
        <begin position="1055"/>
        <end position="1064"/>
    </location>
</feature>
<dbReference type="GO" id="GO:0005634">
    <property type="term" value="C:nucleus"/>
    <property type="evidence" value="ECO:0007669"/>
    <property type="project" value="UniProtKB-SubCell"/>
</dbReference>
<keyword evidence="10" id="KW-1185">Reference proteome</keyword>
<sequence>MRYDKHVDLTDATGVKRCLNIDKVFVNNKCKDMATVTQSFPKILKMLRETSSNKEKREALTYIRSNFKKLESSNNIKEEQYKDLCKLVVDASTSKDQNIQHEAYDTLTCIVQNFRSHKLNLFESMLHINRKDRLKILKLLDVVDDIAILIAANDKSIFHLLNDCMHTIQSVTMNWLLPTACTDNLQKLTEVENKVLSNNQKIEEEMINYSLNLLRRLYKVADEMADNKIQRFDELLMEKVVLLAYMGHKRQRSPALKVLQQAITTNLSTHVRNELPDVWTQYKTDLQSIYCKRMQLLVTACELDWAVQWNISVQLLGTDLHRGASLINNLLSVEERAFKSSDAVIRRQAFLSWKLLIDNFALDSQELGTTRRIKLLCIPLNAKNSKTELIALTKLEVWWHLIIKLYKDIGKFVDPVITQFLNFCFGPLGDTPLLSSKCDVASPGKRFFKTKLVAVDALSQLLVAKQEKHMLYTPILEEMLPHCICGTIFQQCYKSIIHSVGEALLILSQINDKEMKNRCQVGKLLWSSLVNFAQESQTEIKDLVYKDILLVINELVNHIADKPMIQDLILDVIIIDLPNFNKDIQIHSEMLSDLLFKLFSISILQKIKKNHCKGLNCLLWECVKPKIGNEYCSNILEFLKTVLDKITQVNVEDKSTTVIPEIWCIVAEILTKYMEDSCNINEGNAAQHNFKTIEYILKFPFMHIFLKDLKQVQEISGTWKKLYKQFDLQGDLIVTVKSNEILLSTIKMMQGCLTKNKDCNNLITTCLDTLLNNLNYSSLLACNEIPSVVEFLIDLIRTTLNNSQFIDCDITLKALSVVLITVYGHDLKKAVLCLQYVKPVIELVLISSTGTSLKEITNLWETVISIFKGLEKSYSSEFLSLYKEIIIQSINHSNMEIATHTLSFLGEENNFDDKGQCIVQEIQKRIKPDKLPFKLNNAEKKIGDKEKSAKQMKMAGSFLNRKSVSPKMILTSAQKENDEKRISMSDPETQEYVYIKTDVKYDVNRLTEHQKEILKKKRDDIPALYNDLSQSSSQSTQNLQEWFDKRGKRINEADYTHDAKKNDTVEEENIDHDANKENTIDSTITEYSVIDKTDTTSNTDLKAIQQGVQPVQSTSLLSEDSTSKKCIDNNTNDNSSKEQTSLISNDKLGTSFDDDKEETYEHDELNSVAKRLNFESRDEFPDEKESEQRLSPSVLENGKRRNRNSTTRTGSNELDSDKTTNVQGEQSESKMLKTLKTKSNLTKQRRGTKRKYASDSDSEETTCQRRRRKYTISETPSDSDSVVPSLESEHLEGTREEQCLSQRTKNEISRLKINMVFYSPLPNRRRSKQQEQLKDTNCENKILRTYARKSPDLKITEEVKPNVYGQSAFKKKNKKSFKFETNKNDELPTTENAVEMETSNPDVGDSKSEECTNVLPEIADNINVDVQDEITDKDTSLNVGKIKDSKKKFKEHDVNTNEMNTKQSNKVDNITVNKEELLLSAEDGTQEIIQNSQEENAMSKLEGKYNDKQCFIKIDKIDKIVNVPVMKSYNLCNKDNVSTESTTLKKSTKEIPNVPKKIPDDDPKLDDKIDETVHIEDNTVTVVNTSSDHEIVCIQREDERKTSSDVPQANSSPTHKISAMVVSSPKNNIKRLLKLKTYPNKGGRAAHMLGLVTKQILTETNSQNVKADEDVIAKKIKSKEGENETHIAKKDKITIFKDNDKIGGPCSSRQEKIFNNMKSGEYISSSPVKSFCNLKNDGEKLSSNIDKTIPDYMLISLEDTVEKGNDGSLSPSQEKTELPMLEWSSANPPSLTASPSASILKRHRLAITECDLETTASNKRKRVSFADPPVSKEMGYEITLTESPDKATKLSSRILLFRKDSPLRMKQTKLKFIQIDSEKEDKNVEMQPDYGCEVDLQCERENELLTKIAEELEYTDDNMVIDDHTTCSFSENMNETSEAKLYTAVAFDLSQELEMAEKAAIPKEAQFPSSTKNDEIFQSQESATQQDMFGSADDKDNTGQSQTEDKNVINENDSAIFSQLNITTNAENLEDTIDVGNITSLNSTANSDDVFCGKPLRTSTQTSEPIADQDTLPVTDSIFGSLPMSQASESSLKSSNPELLNDTEPVCLELTSCQDPINVITEYLTYPSWIKPLNSYFTSRNIVTVGHLAQLTCREVNRMPVKGNSKVKFVKKILQHYINKSLLVMKNPKSSFELNSSLSVATKAINCNLQKEVLDMSCQTEIFTNTDNACRTESSNSNVSSQIPSIIKISTIDSKRTTKSVGVCTDSVISSKSPNVATKSVEAQMALEDLLDEIDVNLVMQSAVKRSTSESILAHYKMKTRALPEAEFEKETLKLLGLDNNGSYYETKLKSACRGCGINKVLLRLPDIFSGDKQFFHKVLNAYRKKITISDCMNIFDFKEIKDFVCQKCTSSELAAMLSVILKKEENDGIKTPMTDLSCFSDMLKRVPMDVIISHTVANDELIPPQLVLDIALQNSSLTDITETLKLQNPNLIQDVFDKLWSTELVLSHLENKSERDELLKIYKAISSKLSPKELLDAYHDSMKAKLSSDENEK</sequence>
<evidence type="ECO:0000256" key="3">
    <source>
        <dbReference type="ARBA" id="ARBA00022454"/>
    </source>
</evidence>
<dbReference type="Proteomes" id="UP000600918">
    <property type="component" value="Unassembled WGS sequence"/>
</dbReference>
<feature type="compositionally biased region" description="Basic and acidic residues" evidence="7">
    <location>
        <begin position="1287"/>
        <end position="1303"/>
    </location>
</feature>
<feature type="compositionally biased region" description="Polar residues" evidence="7">
    <location>
        <begin position="1272"/>
        <end position="1282"/>
    </location>
</feature>
<evidence type="ECO:0000256" key="2">
    <source>
        <dbReference type="ARBA" id="ARBA00004574"/>
    </source>
</evidence>
<dbReference type="InterPro" id="IPR022031">
    <property type="entry name" value="Rif1_N"/>
</dbReference>
<evidence type="ECO:0000256" key="5">
    <source>
        <dbReference type="ARBA" id="ARBA00023242"/>
    </source>
</evidence>
<dbReference type="PANTHER" id="PTHR22928:SF3">
    <property type="entry name" value="TELOMERE-ASSOCIATED PROTEIN RIF1"/>
    <property type="match status" value="1"/>
</dbReference>
<evidence type="ECO:0000259" key="8">
    <source>
        <dbReference type="Pfam" id="PF12231"/>
    </source>
</evidence>
<keyword evidence="4" id="KW-0779">Telomere</keyword>
<evidence type="ECO:0000313" key="10">
    <source>
        <dbReference type="Proteomes" id="UP000600918"/>
    </source>
</evidence>
<feature type="compositionally biased region" description="Polar residues" evidence="7">
    <location>
        <begin position="1967"/>
        <end position="1988"/>
    </location>
</feature>
<feature type="region of interest" description="Disordered" evidence="7">
    <location>
        <begin position="1109"/>
        <end position="1164"/>
    </location>
</feature>
<feature type="compositionally biased region" description="Low complexity" evidence="7">
    <location>
        <begin position="1232"/>
        <end position="1242"/>
    </location>
</feature>
<dbReference type="GO" id="GO:0140445">
    <property type="term" value="C:chromosome, telomeric repeat region"/>
    <property type="evidence" value="ECO:0007669"/>
    <property type="project" value="TreeGrafter"/>
</dbReference>
<evidence type="ECO:0000256" key="7">
    <source>
        <dbReference type="SAM" id="MobiDB-lite"/>
    </source>
</evidence>
<organism evidence="9 10">
    <name type="scientific">Vespula pensylvanica</name>
    <name type="common">Western yellow jacket</name>
    <name type="synonym">Wasp</name>
    <dbReference type="NCBI Taxonomy" id="30213"/>
    <lineage>
        <taxon>Eukaryota</taxon>
        <taxon>Metazoa</taxon>
        <taxon>Ecdysozoa</taxon>
        <taxon>Arthropoda</taxon>
        <taxon>Hexapoda</taxon>
        <taxon>Insecta</taxon>
        <taxon>Pterygota</taxon>
        <taxon>Neoptera</taxon>
        <taxon>Endopterygota</taxon>
        <taxon>Hymenoptera</taxon>
        <taxon>Apocrita</taxon>
        <taxon>Aculeata</taxon>
        <taxon>Vespoidea</taxon>
        <taxon>Vespidae</taxon>
        <taxon>Vespinae</taxon>
        <taxon>Vespula</taxon>
    </lineage>
</organism>
<feature type="domain" description="Telomere-associated protein Rif1 N-terminal" evidence="8">
    <location>
        <begin position="204"/>
        <end position="403"/>
    </location>
</feature>
<comment type="caution">
    <text evidence="9">The sequence shown here is derived from an EMBL/GenBank/DDBJ whole genome shotgun (WGS) entry which is preliminary data.</text>
</comment>
<feature type="region of interest" description="Disordered" evidence="7">
    <location>
        <begin position="1055"/>
        <end position="1077"/>
    </location>
</feature>
<accession>A0A834U7H2</accession>
<dbReference type="GO" id="GO:0000723">
    <property type="term" value="P:telomere maintenance"/>
    <property type="evidence" value="ECO:0007669"/>
    <property type="project" value="TreeGrafter"/>
</dbReference>
<feature type="region of interest" description="Disordered" evidence="7">
    <location>
        <begin position="1176"/>
        <end position="1303"/>
    </location>
</feature>
<dbReference type="InterPro" id="IPR016024">
    <property type="entry name" value="ARM-type_fold"/>
</dbReference>
<feature type="compositionally biased region" description="Polar residues" evidence="7">
    <location>
        <begin position="1128"/>
        <end position="1148"/>
    </location>
</feature>
<dbReference type="PANTHER" id="PTHR22928">
    <property type="entry name" value="TELOMERE-ASSOCIATED PROTEIN RIF1"/>
    <property type="match status" value="1"/>
</dbReference>
<evidence type="ECO:0000256" key="6">
    <source>
        <dbReference type="ARBA" id="ARBA00023306"/>
    </source>
</evidence>
<dbReference type="SUPFAM" id="SSF48371">
    <property type="entry name" value="ARM repeat"/>
    <property type="match status" value="1"/>
</dbReference>